<dbReference type="Pfam" id="PF00211">
    <property type="entry name" value="Guanylate_cyc"/>
    <property type="match status" value="1"/>
</dbReference>
<evidence type="ECO:0000313" key="2">
    <source>
        <dbReference type="EMBL" id="OME13869.1"/>
    </source>
</evidence>
<dbReference type="EMBL" id="MPTO01000027">
    <property type="protein sequence ID" value="OME13869.1"/>
    <property type="molecule type" value="Genomic_DNA"/>
</dbReference>
<accession>A0AB36J7C2</accession>
<comment type="caution">
    <text evidence="2">The sequence shown here is derived from an EMBL/GenBank/DDBJ whole genome shotgun (WGS) entry which is preliminary data.</text>
</comment>
<dbReference type="CDD" id="cd07302">
    <property type="entry name" value="CHD"/>
    <property type="match status" value="1"/>
</dbReference>
<reference evidence="2 3" key="1">
    <citation type="submission" date="2016-10" db="EMBL/GenBank/DDBJ databases">
        <title>Paenibacillus species isolates.</title>
        <authorList>
            <person name="Beno S.M."/>
        </authorList>
    </citation>
    <scope>NUCLEOTIDE SEQUENCE [LARGE SCALE GENOMIC DNA]</scope>
    <source>
        <strain evidence="2 3">FSL H7-0918</strain>
    </source>
</reference>
<name>A0AB36J7C2_9BACL</name>
<dbReference type="SUPFAM" id="SSF55073">
    <property type="entry name" value="Nucleotide cyclase"/>
    <property type="match status" value="1"/>
</dbReference>
<dbReference type="AlphaFoldDB" id="A0AB36J7C2"/>
<dbReference type="InterPro" id="IPR029787">
    <property type="entry name" value="Nucleotide_cyclase"/>
</dbReference>
<evidence type="ECO:0000259" key="1">
    <source>
        <dbReference type="PROSITE" id="PS50125"/>
    </source>
</evidence>
<sequence>MGLKEDIVSKVKEIMDTNFEVTDVTYVPDINDTKLTFGNTGLRFEATTLFIDMRGSTKILNQHNRRTVAKIHMAYFHTVTKIAKSLGGEVRSFNGDSMLVFFQGTSKLTLSNAVKAAMKMKYMISDSESGINNYLSKYSAIDFGIGIDDGKILATKIGIAGENNRDIFWVGNAVNKSTRLGDEAKDPNHISISSYVYNNLTDEVKIHTYTNDWGVKQTVNMWTSHSFQYNNEWQTYYTTNYYWTV</sequence>
<protein>
    <recommendedName>
        <fullName evidence="1">Guanylate cyclase domain-containing protein</fullName>
    </recommendedName>
</protein>
<dbReference type="RefSeq" id="WP_076137836.1">
    <property type="nucleotide sequence ID" value="NZ_MPTN01000039.1"/>
</dbReference>
<evidence type="ECO:0000313" key="3">
    <source>
        <dbReference type="Proteomes" id="UP000187323"/>
    </source>
</evidence>
<organism evidence="2 3">
    <name type="scientific">Paenibacillus odorifer</name>
    <dbReference type="NCBI Taxonomy" id="189426"/>
    <lineage>
        <taxon>Bacteria</taxon>
        <taxon>Bacillati</taxon>
        <taxon>Bacillota</taxon>
        <taxon>Bacilli</taxon>
        <taxon>Bacillales</taxon>
        <taxon>Paenibacillaceae</taxon>
        <taxon>Paenibacillus</taxon>
    </lineage>
</organism>
<proteinExistence type="predicted"/>
<gene>
    <name evidence="2" type="ORF">BSK47_24790</name>
</gene>
<feature type="domain" description="Guanylate cyclase" evidence="1">
    <location>
        <begin position="47"/>
        <end position="181"/>
    </location>
</feature>
<dbReference type="InterPro" id="IPR001054">
    <property type="entry name" value="A/G_cyclase"/>
</dbReference>
<dbReference type="GO" id="GO:0035556">
    <property type="term" value="P:intracellular signal transduction"/>
    <property type="evidence" value="ECO:0007669"/>
    <property type="project" value="InterPro"/>
</dbReference>
<dbReference type="GO" id="GO:0009190">
    <property type="term" value="P:cyclic nucleotide biosynthetic process"/>
    <property type="evidence" value="ECO:0007669"/>
    <property type="project" value="InterPro"/>
</dbReference>
<dbReference type="PROSITE" id="PS50125">
    <property type="entry name" value="GUANYLATE_CYCLASE_2"/>
    <property type="match status" value="1"/>
</dbReference>
<dbReference type="Gene3D" id="3.30.70.1230">
    <property type="entry name" value="Nucleotide cyclase"/>
    <property type="match status" value="1"/>
</dbReference>
<dbReference type="Proteomes" id="UP000187323">
    <property type="component" value="Unassembled WGS sequence"/>
</dbReference>
<dbReference type="GO" id="GO:0004016">
    <property type="term" value="F:adenylate cyclase activity"/>
    <property type="evidence" value="ECO:0007669"/>
    <property type="project" value="UniProtKB-ARBA"/>
</dbReference>